<evidence type="ECO:0000313" key="1">
    <source>
        <dbReference type="EMBL" id="KAK3723681.1"/>
    </source>
</evidence>
<keyword evidence="2" id="KW-1185">Reference proteome</keyword>
<accession>A0ACC3NXY2</accession>
<gene>
    <name evidence="1" type="ORF">LTR37_001562</name>
</gene>
<organism evidence="1 2">
    <name type="scientific">Vermiconidia calcicola</name>
    <dbReference type="NCBI Taxonomy" id="1690605"/>
    <lineage>
        <taxon>Eukaryota</taxon>
        <taxon>Fungi</taxon>
        <taxon>Dikarya</taxon>
        <taxon>Ascomycota</taxon>
        <taxon>Pezizomycotina</taxon>
        <taxon>Dothideomycetes</taxon>
        <taxon>Dothideomycetidae</taxon>
        <taxon>Mycosphaerellales</taxon>
        <taxon>Extremaceae</taxon>
        <taxon>Vermiconidia</taxon>
    </lineage>
</organism>
<protein>
    <submittedName>
        <fullName evidence="1">Uncharacterized protein</fullName>
    </submittedName>
</protein>
<comment type="caution">
    <text evidence="1">The sequence shown here is derived from an EMBL/GenBank/DDBJ whole genome shotgun (WGS) entry which is preliminary data.</text>
</comment>
<evidence type="ECO:0000313" key="2">
    <source>
        <dbReference type="Proteomes" id="UP001281147"/>
    </source>
</evidence>
<dbReference type="Proteomes" id="UP001281147">
    <property type="component" value="Unassembled WGS sequence"/>
</dbReference>
<sequence length="110" mass="12183">MADNNNNNDLASREISVARREKAASVRDEALSEREKQLEKREADAAAQEVRATALLGEVRRRERNLLVLALGEGGVGGEEFEGMAGGEESILSSEEQRGMREFFSERMAE</sequence>
<name>A0ACC3NXY2_9PEZI</name>
<dbReference type="EMBL" id="JAUTXU010000008">
    <property type="protein sequence ID" value="KAK3723681.1"/>
    <property type="molecule type" value="Genomic_DNA"/>
</dbReference>
<proteinExistence type="predicted"/>
<reference evidence="1" key="1">
    <citation type="submission" date="2023-07" db="EMBL/GenBank/DDBJ databases">
        <title>Black Yeasts Isolated from many extreme environments.</title>
        <authorList>
            <person name="Coleine C."/>
            <person name="Stajich J.E."/>
            <person name="Selbmann L."/>
        </authorList>
    </citation>
    <scope>NUCLEOTIDE SEQUENCE</scope>
    <source>
        <strain evidence="1">CCFEE 5714</strain>
    </source>
</reference>